<dbReference type="Proteomes" id="UP000177078">
    <property type="component" value="Unassembled WGS sequence"/>
</dbReference>
<proteinExistence type="predicted"/>
<dbReference type="CDD" id="cd01483">
    <property type="entry name" value="E1_enzyme_family"/>
    <property type="match status" value="1"/>
</dbReference>
<evidence type="ECO:0000313" key="3">
    <source>
        <dbReference type="Proteomes" id="UP000177078"/>
    </source>
</evidence>
<evidence type="ECO:0000259" key="1">
    <source>
        <dbReference type="Pfam" id="PF00899"/>
    </source>
</evidence>
<name>A0A1G2REG2_9BACT</name>
<feature type="domain" description="THIF-type NAD/FAD binding fold" evidence="1">
    <location>
        <begin position="76"/>
        <end position="214"/>
    </location>
</feature>
<dbReference type="InterPro" id="IPR000594">
    <property type="entry name" value="ThiF_NAD_FAD-bd"/>
</dbReference>
<accession>A0A1G2REG2</accession>
<dbReference type="GO" id="GO:0061504">
    <property type="term" value="P:cyclic threonylcarbamoyladenosine biosynthetic process"/>
    <property type="evidence" value="ECO:0007669"/>
    <property type="project" value="TreeGrafter"/>
</dbReference>
<dbReference type="EMBL" id="MHUC01000029">
    <property type="protein sequence ID" value="OHA70451.1"/>
    <property type="molecule type" value="Genomic_DNA"/>
</dbReference>
<dbReference type="PANTHER" id="PTHR43267">
    <property type="entry name" value="TRNA THREONYLCARBAMOYLADENOSINE DEHYDRATASE"/>
    <property type="match status" value="1"/>
</dbReference>
<dbReference type="GO" id="GO:0061503">
    <property type="term" value="F:tRNA threonylcarbamoyladenosine dehydratase"/>
    <property type="evidence" value="ECO:0007669"/>
    <property type="project" value="TreeGrafter"/>
</dbReference>
<dbReference type="InterPro" id="IPR045886">
    <property type="entry name" value="ThiF/MoeB/HesA"/>
</dbReference>
<reference evidence="2 3" key="1">
    <citation type="journal article" date="2016" name="Nat. Commun.">
        <title>Thousands of microbial genomes shed light on interconnected biogeochemical processes in an aquifer system.</title>
        <authorList>
            <person name="Anantharaman K."/>
            <person name="Brown C.T."/>
            <person name="Hug L.A."/>
            <person name="Sharon I."/>
            <person name="Castelle C.J."/>
            <person name="Probst A.J."/>
            <person name="Thomas B.C."/>
            <person name="Singh A."/>
            <person name="Wilkins M.J."/>
            <person name="Karaoz U."/>
            <person name="Brodie E.L."/>
            <person name="Williams K.H."/>
            <person name="Hubbard S.S."/>
            <person name="Banfield J.F."/>
        </authorList>
    </citation>
    <scope>NUCLEOTIDE SEQUENCE [LARGE SCALE GENOMIC DNA]</scope>
</reference>
<dbReference type="SUPFAM" id="SSF69572">
    <property type="entry name" value="Activating enzymes of the ubiquitin-like proteins"/>
    <property type="match status" value="1"/>
</dbReference>
<dbReference type="STRING" id="1802457.A3F15_00485"/>
<evidence type="ECO:0000313" key="2">
    <source>
        <dbReference type="EMBL" id="OHA70451.1"/>
    </source>
</evidence>
<dbReference type="AlphaFoldDB" id="A0A1G2REG2"/>
<protein>
    <recommendedName>
        <fullName evidence="1">THIF-type NAD/FAD binding fold domain-containing protein</fullName>
    </recommendedName>
</protein>
<dbReference type="Pfam" id="PF00899">
    <property type="entry name" value="ThiF"/>
    <property type="match status" value="1"/>
</dbReference>
<dbReference type="InterPro" id="IPR035985">
    <property type="entry name" value="Ubiquitin-activating_enz"/>
</dbReference>
<gene>
    <name evidence="2" type="ORF">A3F15_00485</name>
</gene>
<dbReference type="PANTHER" id="PTHR43267:SF3">
    <property type="entry name" value="THIF PROTEIN"/>
    <property type="match status" value="1"/>
</dbReference>
<dbReference type="Gene3D" id="3.40.50.720">
    <property type="entry name" value="NAD(P)-binding Rossmann-like Domain"/>
    <property type="match status" value="1"/>
</dbReference>
<comment type="caution">
    <text evidence="2">The sequence shown here is derived from an EMBL/GenBank/DDBJ whole genome shotgun (WGS) entry which is preliminary data.</text>
</comment>
<dbReference type="GO" id="GO:0008641">
    <property type="term" value="F:ubiquitin-like modifier activating enzyme activity"/>
    <property type="evidence" value="ECO:0007669"/>
    <property type="project" value="InterPro"/>
</dbReference>
<organism evidence="2 3">
    <name type="scientific">Candidatus Wildermuthbacteria bacterium RIFCSPHIGHO2_12_FULL_40_12</name>
    <dbReference type="NCBI Taxonomy" id="1802457"/>
    <lineage>
        <taxon>Bacteria</taxon>
        <taxon>Candidatus Wildermuthiibacteriota</taxon>
    </lineage>
</organism>
<sequence>MKPAILNFNKDKEKIEKLKIDPYVKVVDFIDSQVRELSKVKNIDAENLNTVWIYYSWSKTLAHTLNKEDYRLVRLSRNRNLITEEEQKKFSRRTIGITGLNVGNPGAICIVLEGGAEKMKFADNDVLELSNLNRFRASLGDLGINKAVLSARQAYEVDPFIDIEIFDKGISEENIDEFLTKPRVDLLIEEMDNMPLKIKIRERAKYFKIPVLMVTGNGSGLIVDIERFDINPDLPILNGCLKKDVAGKILSLNADTPARDRIMLARDFMGAEFLAERLRESFNLVGKELAGIPQLSEASFLRGAVLCYFAKQVLIGKPAPSGRYFLDLDSIV</sequence>